<dbReference type="EMBL" id="CP048409">
    <property type="protein sequence ID" value="QIA09368.1"/>
    <property type="molecule type" value="Genomic_DNA"/>
</dbReference>
<dbReference type="InterPro" id="IPR016181">
    <property type="entry name" value="Acyl_CoA_acyltransferase"/>
</dbReference>
<evidence type="ECO:0000313" key="4">
    <source>
        <dbReference type="EMBL" id="QIA09368.1"/>
    </source>
</evidence>
<dbReference type="InterPro" id="IPR050832">
    <property type="entry name" value="Bact_Acetyltransf"/>
</dbReference>
<keyword evidence="5" id="KW-1185">Reference proteome</keyword>
<evidence type="ECO:0000256" key="1">
    <source>
        <dbReference type="ARBA" id="ARBA00022679"/>
    </source>
</evidence>
<dbReference type="KEGG" id="drc:G0Q07_17375"/>
<dbReference type="Proteomes" id="UP000474630">
    <property type="component" value="Chromosome"/>
</dbReference>
<dbReference type="PANTHER" id="PTHR43877">
    <property type="entry name" value="AMINOALKYLPHOSPHONATE N-ACETYLTRANSFERASE-RELATED-RELATED"/>
    <property type="match status" value="1"/>
</dbReference>
<dbReference type="Pfam" id="PF00583">
    <property type="entry name" value="Acetyltransf_1"/>
    <property type="match status" value="1"/>
</dbReference>
<accession>A0A6C0RF83</accession>
<keyword evidence="2" id="KW-0012">Acyltransferase</keyword>
<dbReference type="PROSITE" id="PS51186">
    <property type="entry name" value="GNAT"/>
    <property type="match status" value="1"/>
</dbReference>
<feature type="domain" description="N-acetyltransferase" evidence="3">
    <location>
        <begin position="1"/>
        <end position="158"/>
    </location>
</feature>
<evidence type="ECO:0000256" key="2">
    <source>
        <dbReference type="ARBA" id="ARBA00023315"/>
    </source>
</evidence>
<dbReference type="Gene3D" id="3.40.630.30">
    <property type="match status" value="1"/>
</dbReference>
<dbReference type="SUPFAM" id="SSF55729">
    <property type="entry name" value="Acyl-CoA N-acyltransferases (Nat)"/>
    <property type="match status" value="1"/>
</dbReference>
<evidence type="ECO:0000313" key="5">
    <source>
        <dbReference type="Proteomes" id="UP000474630"/>
    </source>
</evidence>
<reference evidence="4 5" key="1">
    <citation type="submission" date="2020-02" db="EMBL/GenBank/DDBJ databases">
        <title>Genome sequencing for Draconibacterium sp. strain M1.</title>
        <authorList>
            <person name="Park S.-J."/>
        </authorList>
    </citation>
    <scope>NUCLEOTIDE SEQUENCE [LARGE SCALE GENOMIC DNA]</scope>
    <source>
        <strain evidence="4 5">M1</strain>
    </source>
</reference>
<keyword evidence="1 4" id="KW-0808">Transferase</keyword>
<organism evidence="4 5">
    <name type="scientific">Draconibacterium halophilum</name>
    <dbReference type="NCBI Taxonomy" id="2706887"/>
    <lineage>
        <taxon>Bacteria</taxon>
        <taxon>Pseudomonadati</taxon>
        <taxon>Bacteroidota</taxon>
        <taxon>Bacteroidia</taxon>
        <taxon>Marinilabiliales</taxon>
        <taxon>Prolixibacteraceae</taxon>
        <taxon>Draconibacterium</taxon>
    </lineage>
</organism>
<dbReference type="GO" id="GO:0016747">
    <property type="term" value="F:acyltransferase activity, transferring groups other than amino-acyl groups"/>
    <property type="evidence" value="ECO:0007669"/>
    <property type="project" value="InterPro"/>
</dbReference>
<dbReference type="CDD" id="cd04301">
    <property type="entry name" value="NAT_SF"/>
    <property type="match status" value="1"/>
</dbReference>
<proteinExistence type="predicted"/>
<dbReference type="RefSeq" id="WP_163348340.1">
    <property type="nucleotide sequence ID" value="NZ_CP048409.1"/>
</dbReference>
<sequence length="158" mass="17672">MNIREVKKSDNKFLADLIRAAFVEYDAPKEGTVFSDPTTDDLYQLFQNEKSILWVAENNDEILGCCGIYPTDGLPGGCAELVKFYLLAKARGKGLGTQLMQQSIESAKELGYSEIYIETLPEFDNAVGMYERAGFEKLEKPLGDSGHTGCDIWMIKRL</sequence>
<name>A0A6C0RF83_9BACT</name>
<protein>
    <submittedName>
        <fullName evidence="4">GNAT family N-acetyltransferase</fullName>
    </submittedName>
</protein>
<dbReference type="PANTHER" id="PTHR43877:SF2">
    <property type="entry name" value="AMINOALKYLPHOSPHONATE N-ACETYLTRANSFERASE-RELATED"/>
    <property type="match status" value="1"/>
</dbReference>
<dbReference type="InterPro" id="IPR000182">
    <property type="entry name" value="GNAT_dom"/>
</dbReference>
<evidence type="ECO:0000259" key="3">
    <source>
        <dbReference type="PROSITE" id="PS51186"/>
    </source>
</evidence>
<gene>
    <name evidence="4" type="ORF">G0Q07_17375</name>
</gene>
<dbReference type="AlphaFoldDB" id="A0A6C0RF83"/>